<dbReference type="HAMAP" id="MF_01161">
    <property type="entry name" value="tRNA_Ile_lys_synt"/>
    <property type="match status" value="1"/>
</dbReference>
<dbReference type="AlphaFoldDB" id="A0A1Z1MQ85"/>
<keyword evidence="3 6" id="KW-0547">Nucleotide-binding</keyword>
<evidence type="ECO:0000256" key="4">
    <source>
        <dbReference type="ARBA" id="ARBA00022840"/>
    </source>
</evidence>
<keyword evidence="8" id="KW-0150">Chloroplast</keyword>
<accession>A0A1Z1MQ85</accession>
<dbReference type="GO" id="GO:0005524">
    <property type="term" value="F:ATP binding"/>
    <property type="evidence" value="ECO:0007669"/>
    <property type="project" value="UniProtKB-UniRule"/>
</dbReference>
<dbReference type="Pfam" id="PF01171">
    <property type="entry name" value="ATP_bind_3"/>
    <property type="match status" value="1"/>
</dbReference>
<protein>
    <recommendedName>
        <fullName evidence="6">tRNA(Ile)-lysidine synthase, chloroplastic</fullName>
        <ecNumber evidence="6">6.3.4.19</ecNumber>
    </recommendedName>
    <alternativeName>
        <fullName evidence="6">tRNA(Ile)-2-lysyl-cytidine synthase</fullName>
    </alternativeName>
    <alternativeName>
        <fullName evidence="6">tRNA(Ile)-lysidine synthetase</fullName>
    </alternativeName>
</protein>
<comment type="function">
    <text evidence="6">Ligates lysine onto the cytidine present at position 34 of the AUA codon-specific tRNA(Ile) that contains the anticodon CAU, in an ATP-dependent manner. Cytidine is converted to lysidine, thus changing the amino acid specificity of the tRNA from methionine to isoleucine.</text>
</comment>
<evidence type="ECO:0000259" key="7">
    <source>
        <dbReference type="Pfam" id="PF01171"/>
    </source>
</evidence>
<name>A0A1Z1MQ85_9FLOR</name>
<evidence type="ECO:0000256" key="5">
    <source>
        <dbReference type="ARBA" id="ARBA00048539"/>
    </source>
</evidence>
<reference evidence="8" key="1">
    <citation type="journal article" date="2017" name="J. Phycol.">
        <title>Analysis of chloroplast genomes and a supermatrix inform reclassification of the Rhodomelaceae (Rhodophyta).</title>
        <authorList>
            <person name="Diaz-Tapia P."/>
            <person name="Maggs C.A."/>
            <person name="West J.A."/>
            <person name="Verbruggen H."/>
        </authorList>
    </citation>
    <scope>NUCLEOTIDE SEQUENCE</scope>
    <source>
        <strain evidence="8">PD1561</strain>
    </source>
</reference>
<dbReference type="SUPFAM" id="SSF82829">
    <property type="entry name" value="MesJ substrate recognition domain-like"/>
    <property type="match status" value="1"/>
</dbReference>
<feature type="domain" description="tRNA(Ile)-lysidine/2-thiocytidine synthase N-terminal" evidence="7">
    <location>
        <begin position="25"/>
        <end position="207"/>
    </location>
</feature>
<dbReference type="GO" id="GO:0032267">
    <property type="term" value="F:tRNA(Ile)-lysidine synthase activity"/>
    <property type="evidence" value="ECO:0007669"/>
    <property type="project" value="UniProtKB-EC"/>
</dbReference>
<dbReference type="RefSeq" id="YP_009398846.1">
    <property type="nucleotide sequence ID" value="NC_035294.1"/>
</dbReference>
<comment type="domain">
    <text evidence="6">The N-terminal region contains the highly conserved SGGXDS motif, predicted to be a P-loop motif involved in ATP binding.</text>
</comment>
<proteinExistence type="inferred from homology"/>
<keyword evidence="1 6" id="KW-0436">Ligase</keyword>
<evidence type="ECO:0000313" key="8">
    <source>
        <dbReference type="EMBL" id="ARW68022.1"/>
    </source>
</evidence>
<organism evidence="8">
    <name type="scientific">Cliftonaea pectinata</name>
    <dbReference type="NCBI Taxonomy" id="2007206"/>
    <lineage>
        <taxon>Eukaryota</taxon>
        <taxon>Rhodophyta</taxon>
        <taxon>Florideophyceae</taxon>
        <taxon>Rhodymeniophycidae</taxon>
        <taxon>Ceramiales</taxon>
        <taxon>Rhodomelaceae</taxon>
        <taxon>Polyzonieae</taxon>
        <taxon>Cliftonaea</taxon>
    </lineage>
</organism>
<keyword evidence="8" id="KW-0934">Plastid</keyword>
<dbReference type="InterPro" id="IPR012795">
    <property type="entry name" value="tRNA_Ile_lys_synt_N"/>
</dbReference>
<dbReference type="PANTHER" id="PTHR43033:SF1">
    <property type="entry name" value="TRNA(ILE)-LYSIDINE SYNTHASE-RELATED"/>
    <property type="match status" value="1"/>
</dbReference>
<dbReference type="NCBIfam" id="TIGR02432">
    <property type="entry name" value="lysidine_TilS_N"/>
    <property type="match status" value="1"/>
</dbReference>
<dbReference type="CDD" id="cd01992">
    <property type="entry name" value="TilS_N"/>
    <property type="match status" value="1"/>
</dbReference>
<keyword evidence="4 6" id="KW-0067">ATP-binding</keyword>
<gene>
    <name evidence="6 8" type="primary">tilS</name>
</gene>
<dbReference type="GO" id="GO:0009507">
    <property type="term" value="C:chloroplast"/>
    <property type="evidence" value="ECO:0007669"/>
    <property type="project" value="UniProtKB-SubCell"/>
</dbReference>
<sequence>MTINIKKIFNTTILNLVQKYSQNSILIAISGGQDSICLVKLIELINMVIQLETNKVKLEYIYIDHQWKKNSPKQVQHITNYLKSLKKTIYIYQIKNRALSEEICRKYRYHIIIEHAIKYRQKIVVTAHTETDKIETFFQNIIRGTGLEGITSLNTIGKLNAQIFITRPLINQKRYLMNWLCKKFCLPVWSDITNYNYYIQRNRIRHELIPYISKYFNPNIEKNLKYLIHNYYIENEYIKKNSLKVYLTILHNYYIAINYKIITKYNLAIQSRIIQIFYFHNFSQYLNNQILMSILKLINKININVQNNIKYKKFQLNINKSWIYITII</sequence>
<feature type="binding site" evidence="6">
    <location>
        <begin position="30"/>
        <end position="35"/>
    </location>
    <ligand>
        <name>ATP</name>
        <dbReference type="ChEBI" id="CHEBI:30616"/>
    </ligand>
</feature>
<keyword evidence="2 6" id="KW-0819">tRNA processing</keyword>
<dbReference type="EC" id="6.3.4.19" evidence="6"/>
<evidence type="ECO:0000256" key="2">
    <source>
        <dbReference type="ARBA" id="ARBA00022694"/>
    </source>
</evidence>
<comment type="subcellular location">
    <subcellularLocation>
        <location evidence="6">Plastid</location>
        <location evidence="6">Chloroplast</location>
    </subcellularLocation>
</comment>
<dbReference type="PANTHER" id="PTHR43033">
    <property type="entry name" value="TRNA(ILE)-LYSIDINE SYNTHASE-RELATED"/>
    <property type="match status" value="1"/>
</dbReference>
<dbReference type="Gene3D" id="3.40.50.620">
    <property type="entry name" value="HUPs"/>
    <property type="match status" value="1"/>
</dbReference>
<dbReference type="EMBL" id="MF101450">
    <property type="protein sequence ID" value="ARW68022.1"/>
    <property type="molecule type" value="Genomic_DNA"/>
</dbReference>
<evidence type="ECO:0000256" key="6">
    <source>
        <dbReference type="HAMAP-Rule" id="MF_01161"/>
    </source>
</evidence>
<comment type="catalytic activity">
    <reaction evidence="5 6">
        <text>cytidine(34) in tRNA(Ile2) + L-lysine + ATP = lysidine(34) in tRNA(Ile2) + AMP + diphosphate + H(+)</text>
        <dbReference type="Rhea" id="RHEA:43744"/>
        <dbReference type="Rhea" id="RHEA-COMP:10625"/>
        <dbReference type="Rhea" id="RHEA-COMP:10670"/>
        <dbReference type="ChEBI" id="CHEBI:15378"/>
        <dbReference type="ChEBI" id="CHEBI:30616"/>
        <dbReference type="ChEBI" id="CHEBI:32551"/>
        <dbReference type="ChEBI" id="CHEBI:33019"/>
        <dbReference type="ChEBI" id="CHEBI:82748"/>
        <dbReference type="ChEBI" id="CHEBI:83665"/>
        <dbReference type="ChEBI" id="CHEBI:456215"/>
        <dbReference type="EC" id="6.3.4.19"/>
    </reaction>
</comment>
<comment type="similarity">
    <text evidence="6">Belongs to the tRNA(Ile)-lysidine synthase family.</text>
</comment>
<geneLocation type="chloroplast" evidence="8"/>
<dbReference type="SUPFAM" id="SSF52402">
    <property type="entry name" value="Adenine nucleotide alpha hydrolases-like"/>
    <property type="match status" value="1"/>
</dbReference>
<dbReference type="InterPro" id="IPR014729">
    <property type="entry name" value="Rossmann-like_a/b/a_fold"/>
</dbReference>
<dbReference type="GeneID" id="33361596"/>
<dbReference type="GO" id="GO:0006400">
    <property type="term" value="P:tRNA modification"/>
    <property type="evidence" value="ECO:0007669"/>
    <property type="project" value="UniProtKB-UniRule"/>
</dbReference>
<evidence type="ECO:0000256" key="1">
    <source>
        <dbReference type="ARBA" id="ARBA00022598"/>
    </source>
</evidence>
<dbReference type="InterPro" id="IPR011063">
    <property type="entry name" value="TilS/TtcA_N"/>
</dbReference>
<evidence type="ECO:0000256" key="3">
    <source>
        <dbReference type="ARBA" id="ARBA00022741"/>
    </source>
</evidence>
<dbReference type="InterPro" id="IPR012094">
    <property type="entry name" value="tRNA_Ile_lys_synt"/>
</dbReference>